<dbReference type="GO" id="GO:0003941">
    <property type="term" value="F:L-serine ammonia-lyase activity"/>
    <property type="evidence" value="ECO:0007669"/>
    <property type="project" value="TreeGrafter"/>
</dbReference>
<dbReference type="GO" id="GO:0030170">
    <property type="term" value="F:pyridoxal phosphate binding"/>
    <property type="evidence" value="ECO:0007669"/>
    <property type="project" value="InterPro"/>
</dbReference>
<keyword evidence="3" id="KW-0456">Lyase</keyword>
<dbReference type="EMBL" id="QQXK01000028">
    <property type="protein sequence ID" value="RII41419.1"/>
    <property type="molecule type" value="Genomic_DNA"/>
</dbReference>
<feature type="domain" description="Tryptophan synthase beta chain-like PALP" evidence="4">
    <location>
        <begin position="17"/>
        <end position="300"/>
    </location>
</feature>
<dbReference type="Gene3D" id="3.40.50.1100">
    <property type="match status" value="2"/>
</dbReference>
<proteinExistence type="predicted"/>
<evidence type="ECO:0000256" key="2">
    <source>
        <dbReference type="ARBA" id="ARBA00022898"/>
    </source>
</evidence>
<evidence type="ECO:0000313" key="6">
    <source>
        <dbReference type="Proteomes" id="UP000265419"/>
    </source>
</evidence>
<accession>A0A399JB25</accession>
<dbReference type="RefSeq" id="WP_119425539.1">
    <property type="nucleotide sequence ID" value="NZ_QQXK01000028.1"/>
</dbReference>
<dbReference type="GO" id="GO:0004794">
    <property type="term" value="F:threonine deaminase activity"/>
    <property type="evidence" value="ECO:0007669"/>
    <property type="project" value="TreeGrafter"/>
</dbReference>
<dbReference type="PANTHER" id="PTHR48078:SF6">
    <property type="entry name" value="L-THREONINE DEHYDRATASE CATABOLIC TDCB"/>
    <property type="match status" value="1"/>
</dbReference>
<evidence type="ECO:0000256" key="3">
    <source>
        <dbReference type="ARBA" id="ARBA00023239"/>
    </source>
</evidence>
<sequence>MLNHADVRAAQDLIAGRTRVTPVSEWAPGIALKHEYQQLSGSFKARGAFARQLGALASGELDPAVGVVAASGGNAGLAHALVAAELGHPCEVFVPGVSPASKVKRLEAAGAAVHRVGRVYADAYAAAQEHVVATGATFCHAYDQPAVVAGAGTLALELHRQLQPLHRVVVSVGGGGLLAGLLAGLEPHVEVIAVESAGCPTLASALHAGRPVDIEVGGVAADSLGATRIGELAWEQVRASAPGRLRSVVVQDEEILAAQRVLWDGHRIVTEPAAAAAMAAVTSGAVAPDPGRATAVVLCGANSSPAALA</sequence>
<dbReference type="GO" id="GO:0006565">
    <property type="term" value="P:L-serine catabolic process"/>
    <property type="evidence" value="ECO:0007669"/>
    <property type="project" value="TreeGrafter"/>
</dbReference>
<dbReference type="GO" id="GO:0006567">
    <property type="term" value="P:L-threonine catabolic process"/>
    <property type="evidence" value="ECO:0007669"/>
    <property type="project" value="TreeGrafter"/>
</dbReference>
<dbReference type="PROSITE" id="PS00165">
    <property type="entry name" value="DEHYDRATASE_SER_THR"/>
    <property type="match status" value="1"/>
</dbReference>
<dbReference type="SUPFAM" id="SSF53686">
    <property type="entry name" value="Tryptophan synthase beta subunit-like PLP-dependent enzymes"/>
    <property type="match status" value="1"/>
</dbReference>
<reference evidence="5 6" key="1">
    <citation type="submission" date="2018-07" db="EMBL/GenBank/DDBJ databases">
        <title>Arthrobacter sp. nov., isolated from raw cow's milk with high bacterial count.</title>
        <authorList>
            <person name="Hahne J."/>
            <person name="Isele D."/>
            <person name="Lipski A."/>
        </authorList>
    </citation>
    <scope>NUCLEOTIDE SEQUENCE [LARGE SCALE GENOMIC DNA]</scope>
    <source>
        <strain evidence="5 6">JZ R-35</strain>
    </source>
</reference>
<dbReference type="InterPro" id="IPR050147">
    <property type="entry name" value="Ser/Thr_Dehydratase"/>
</dbReference>
<dbReference type="Pfam" id="PF00291">
    <property type="entry name" value="PALP"/>
    <property type="match status" value="1"/>
</dbReference>
<gene>
    <name evidence="5" type="ORF">DWB68_12930</name>
</gene>
<dbReference type="NCBIfam" id="NF006094">
    <property type="entry name" value="PRK08246.1"/>
    <property type="match status" value="1"/>
</dbReference>
<dbReference type="GO" id="GO:0009097">
    <property type="term" value="P:isoleucine biosynthetic process"/>
    <property type="evidence" value="ECO:0007669"/>
    <property type="project" value="TreeGrafter"/>
</dbReference>
<protein>
    <submittedName>
        <fullName evidence="5">Pyridoxal-phosphate dependent enzyme</fullName>
    </submittedName>
</protein>
<keyword evidence="2" id="KW-0663">Pyridoxal phosphate</keyword>
<dbReference type="InterPro" id="IPR000634">
    <property type="entry name" value="Ser/Thr_deHydtase_PyrdxlP-BS"/>
</dbReference>
<dbReference type="AlphaFoldDB" id="A0A399JB25"/>
<evidence type="ECO:0000313" key="5">
    <source>
        <dbReference type="EMBL" id="RII41419.1"/>
    </source>
</evidence>
<dbReference type="InterPro" id="IPR036052">
    <property type="entry name" value="TrpB-like_PALP_sf"/>
</dbReference>
<dbReference type="Proteomes" id="UP000265419">
    <property type="component" value="Unassembled WGS sequence"/>
</dbReference>
<organism evidence="5 6">
    <name type="scientific">Galactobacter valiniphilus</name>
    <dbReference type="NCBI Taxonomy" id="2676122"/>
    <lineage>
        <taxon>Bacteria</taxon>
        <taxon>Bacillati</taxon>
        <taxon>Actinomycetota</taxon>
        <taxon>Actinomycetes</taxon>
        <taxon>Micrococcales</taxon>
        <taxon>Micrococcaceae</taxon>
        <taxon>Galactobacter</taxon>
    </lineage>
</organism>
<evidence type="ECO:0000259" key="4">
    <source>
        <dbReference type="Pfam" id="PF00291"/>
    </source>
</evidence>
<dbReference type="PANTHER" id="PTHR48078">
    <property type="entry name" value="THREONINE DEHYDRATASE, MITOCHONDRIAL-RELATED"/>
    <property type="match status" value="1"/>
</dbReference>
<comment type="cofactor">
    <cofactor evidence="1">
        <name>pyridoxal 5'-phosphate</name>
        <dbReference type="ChEBI" id="CHEBI:597326"/>
    </cofactor>
</comment>
<keyword evidence="6" id="KW-1185">Reference proteome</keyword>
<name>A0A399JB25_9MICC</name>
<dbReference type="InterPro" id="IPR001926">
    <property type="entry name" value="TrpB-like_PALP"/>
</dbReference>
<comment type="caution">
    <text evidence="5">The sequence shown here is derived from an EMBL/GenBank/DDBJ whole genome shotgun (WGS) entry which is preliminary data.</text>
</comment>
<evidence type="ECO:0000256" key="1">
    <source>
        <dbReference type="ARBA" id="ARBA00001933"/>
    </source>
</evidence>